<dbReference type="EMBL" id="UINC01033882">
    <property type="protein sequence ID" value="SVB23853.1"/>
    <property type="molecule type" value="Genomic_DNA"/>
</dbReference>
<organism evidence="1">
    <name type="scientific">marine metagenome</name>
    <dbReference type="NCBI Taxonomy" id="408172"/>
    <lineage>
        <taxon>unclassified sequences</taxon>
        <taxon>metagenomes</taxon>
        <taxon>ecological metagenomes</taxon>
    </lineage>
</organism>
<gene>
    <name evidence="1" type="ORF">METZ01_LOCUS176707</name>
</gene>
<dbReference type="AlphaFoldDB" id="A0A382CET1"/>
<evidence type="ECO:0000313" key="1">
    <source>
        <dbReference type="EMBL" id="SVB23853.1"/>
    </source>
</evidence>
<sequence>MITSTKIIEPSSWGGDEESPVDWVVEIKFADGVLVSFNEEELKHFAYNVRYGDGR</sequence>
<protein>
    <submittedName>
        <fullName evidence="1">Uncharacterized protein</fullName>
    </submittedName>
</protein>
<accession>A0A382CET1</accession>
<name>A0A382CET1_9ZZZZ</name>
<reference evidence="1" key="1">
    <citation type="submission" date="2018-05" db="EMBL/GenBank/DDBJ databases">
        <authorList>
            <person name="Lanie J.A."/>
            <person name="Ng W.-L."/>
            <person name="Kazmierczak K.M."/>
            <person name="Andrzejewski T.M."/>
            <person name="Davidsen T.M."/>
            <person name="Wayne K.J."/>
            <person name="Tettelin H."/>
            <person name="Glass J.I."/>
            <person name="Rusch D."/>
            <person name="Podicherti R."/>
            <person name="Tsui H.-C.T."/>
            <person name="Winkler M.E."/>
        </authorList>
    </citation>
    <scope>NUCLEOTIDE SEQUENCE</scope>
</reference>
<proteinExistence type="predicted"/>